<comment type="caution">
    <text evidence="3">The sequence shown here is derived from an EMBL/GenBank/DDBJ whole genome shotgun (WGS) entry which is preliminary data.</text>
</comment>
<dbReference type="PANTHER" id="PTHR12526">
    <property type="entry name" value="GLYCOSYLTRANSFERASE"/>
    <property type="match status" value="1"/>
</dbReference>
<keyword evidence="4" id="KW-1185">Reference proteome</keyword>
<keyword evidence="3" id="KW-0808">Transferase</keyword>
<dbReference type="CDD" id="cd03811">
    <property type="entry name" value="GT4_GT28_WabH-like"/>
    <property type="match status" value="1"/>
</dbReference>
<evidence type="ECO:0000259" key="1">
    <source>
        <dbReference type="Pfam" id="PF00534"/>
    </source>
</evidence>
<dbReference type="Gene3D" id="3.40.50.2000">
    <property type="entry name" value="Glycogen Phosphorylase B"/>
    <property type="match status" value="2"/>
</dbReference>
<protein>
    <submittedName>
        <fullName evidence="3">Glycosyltransferase</fullName>
        <ecNumber evidence="3">2.4.-.-</ecNumber>
    </submittedName>
</protein>
<dbReference type="GO" id="GO:0016757">
    <property type="term" value="F:glycosyltransferase activity"/>
    <property type="evidence" value="ECO:0007669"/>
    <property type="project" value="UniProtKB-KW"/>
</dbReference>
<dbReference type="EMBL" id="JBHLWI010000035">
    <property type="protein sequence ID" value="MFC0263496.1"/>
    <property type="molecule type" value="Genomic_DNA"/>
</dbReference>
<dbReference type="InterPro" id="IPR001296">
    <property type="entry name" value="Glyco_trans_1"/>
</dbReference>
<feature type="domain" description="Glycosyl transferase family 1" evidence="1">
    <location>
        <begin position="207"/>
        <end position="366"/>
    </location>
</feature>
<name>A0ABV6FUE4_9BACT</name>
<reference evidence="3 4" key="1">
    <citation type="submission" date="2024-09" db="EMBL/GenBank/DDBJ databases">
        <authorList>
            <person name="Sun Q."/>
            <person name="Mori K."/>
        </authorList>
    </citation>
    <scope>NUCLEOTIDE SEQUENCE [LARGE SCALE GENOMIC DNA]</scope>
    <source>
        <strain evidence="3 4">CCM 7650</strain>
    </source>
</reference>
<keyword evidence="3" id="KW-0328">Glycosyltransferase</keyword>
<sequence length="388" mass="43036">MKILRVVSELDFGGVEQVLANSLPRLVKMKGLKVSVVVLGKGGRISRSMEAQGIQIEILNHNPRIPNLKSIYRLIKIIRRLKPDVLHCQGGEANFHGLIAARLADVPVRIGEEIGFPNHHSYWKYIFKLVYKNATKVISISQAVKERIVELGEVEAEKVEVVYNPVEIKGKSIDFSLRASTPRHGGQENDKGKAILFSEPDLHGNQIEGEKPFVFVTTCRLVPVKNLDRLINALARLCNEFSEKSIELWIVGDGPLRETLENQSKELGVSDKVKFWGFQENVFLFLKKADVFVLPSLSEGSSVSLVEAMLSGLPSIVTKVGGAIEILGSSKSGVYIDPLNIESIVSAMVDLISLPLQERDGMGKSAITEARRFLPENYEKLLINIYNG</sequence>
<accession>A0ABV6FUE4</accession>
<dbReference type="RefSeq" id="WP_382387982.1">
    <property type="nucleotide sequence ID" value="NZ_JBHLWI010000035.1"/>
</dbReference>
<feature type="domain" description="Glycosyltransferase subfamily 4-like N-terminal" evidence="2">
    <location>
        <begin position="12"/>
        <end position="168"/>
    </location>
</feature>
<organism evidence="3 4">
    <name type="scientific">Fontibacter flavus</name>
    <dbReference type="NCBI Taxonomy" id="654838"/>
    <lineage>
        <taxon>Bacteria</taxon>
        <taxon>Pseudomonadati</taxon>
        <taxon>Bacteroidota</taxon>
        <taxon>Cytophagia</taxon>
        <taxon>Cytophagales</taxon>
        <taxon>Cyclobacteriaceae</taxon>
        <taxon>Fontibacter</taxon>
    </lineage>
</organism>
<dbReference type="Pfam" id="PF00534">
    <property type="entry name" value="Glycos_transf_1"/>
    <property type="match status" value="1"/>
</dbReference>
<dbReference type="PANTHER" id="PTHR12526:SF630">
    <property type="entry name" value="GLYCOSYLTRANSFERASE"/>
    <property type="match status" value="1"/>
</dbReference>
<proteinExistence type="predicted"/>
<evidence type="ECO:0000313" key="3">
    <source>
        <dbReference type="EMBL" id="MFC0263496.1"/>
    </source>
</evidence>
<dbReference type="InterPro" id="IPR028098">
    <property type="entry name" value="Glyco_trans_4-like_N"/>
</dbReference>
<evidence type="ECO:0000313" key="4">
    <source>
        <dbReference type="Proteomes" id="UP001589797"/>
    </source>
</evidence>
<dbReference type="EC" id="2.4.-.-" evidence="3"/>
<evidence type="ECO:0000259" key="2">
    <source>
        <dbReference type="Pfam" id="PF13439"/>
    </source>
</evidence>
<dbReference type="Proteomes" id="UP001589797">
    <property type="component" value="Unassembled WGS sequence"/>
</dbReference>
<dbReference type="SUPFAM" id="SSF53756">
    <property type="entry name" value="UDP-Glycosyltransferase/glycogen phosphorylase"/>
    <property type="match status" value="1"/>
</dbReference>
<gene>
    <name evidence="3" type="ORF">ACFFIP_12465</name>
</gene>
<dbReference type="Pfam" id="PF13439">
    <property type="entry name" value="Glyco_transf_4"/>
    <property type="match status" value="1"/>
</dbReference>